<dbReference type="PANTHER" id="PTHR43874:SF1">
    <property type="entry name" value="TWO-COMPONENT RESPONSE REGULATOR-LIKE APRR1"/>
    <property type="match status" value="1"/>
</dbReference>
<keyword evidence="12" id="KW-1185">Reference proteome</keyword>
<keyword evidence="4" id="KW-0090">Biological rhythms</keyword>
<feature type="domain" description="CCT" evidence="10">
    <location>
        <begin position="468"/>
        <end position="510"/>
    </location>
</feature>
<dbReference type="EMBL" id="JAHRHJ020000011">
    <property type="protein sequence ID" value="KAH9295291.1"/>
    <property type="molecule type" value="Genomic_DNA"/>
</dbReference>
<evidence type="ECO:0000259" key="10">
    <source>
        <dbReference type="PROSITE" id="PS51017"/>
    </source>
</evidence>
<keyword evidence="5 7" id="KW-0539">Nucleus</keyword>
<evidence type="ECO:0008006" key="13">
    <source>
        <dbReference type="Google" id="ProtNLM"/>
    </source>
</evidence>
<comment type="similarity">
    <text evidence="2">Belongs to the ARR-like family.</text>
</comment>
<evidence type="ECO:0000259" key="9">
    <source>
        <dbReference type="PROSITE" id="PS50110"/>
    </source>
</evidence>
<evidence type="ECO:0000256" key="8">
    <source>
        <dbReference type="SAM" id="MobiDB-lite"/>
    </source>
</evidence>
<evidence type="ECO:0000256" key="2">
    <source>
        <dbReference type="ARBA" id="ARBA00010330"/>
    </source>
</evidence>
<dbReference type="AlphaFoldDB" id="A0AA38CA07"/>
<feature type="region of interest" description="Disordered" evidence="8">
    <location>
        <begin position="300"/>
        <end position="319"/>
    </location>
</feature>
<evidence type="ECO:0000313" key="11">
    <source>
        <dbReference type="EMBL" id="KAH9295291.1"/>
    </source>
</evidence>
<comment type="caution">
    <text evidence="11">The sequence shown here is derived from an EMBL/GenBank/DDBJ whole genome shotgun (WGS) entry which is preliminary data.</text>
</comment>
<dbReference type="GO" id="GO:0048511">
    <property type="term" value="P:rhythmic process"/>
    <property type="evidence" value="ECO:0007669"/>
    <property type="project" value="UniProtKB-KW"/>
</dbReference>
<dbReference type="InterPro" id="IPR001789">
    <property type="entry name" value="Sig_transdc_resp-reg_receiver"/>
</dbReference>
<dbReference type="InterPro" id="IPR045279">
    <property type="entry name" value="ARR-like"/>
</dbReference>
<dbReference type="SMART" id="SM00448">
    <property type="entry name" value="REC"/>
    <property type="match status" value="1"/>
</dbReference>
<evidence type="ECO:0000256" key="7">
    <source>
        <dbReference type="PROSITE-ProRule" id="PRU00357"/>
    </source>
</evidence>
<dbReference type="OMA" id="NQHEYES"/>
<proteinExistence type="inferred from homology"/>
<evidence type="ECO:0000256" key="4">
    <source>
        <dbReference type="ARBA" id="ARBA00023108"/>
    </source>
</evidence>
<evidence type="ECO:0000256" key="5">
    <source>
        <dbReference type="ARBA" id="ARBA00023242"/>
    </source>
</evidence>
<dbReference type="Proteomes" id="UP000824469">
    <property type="component" value="Unassembled WGS sequence"/>
</dbReference>
<reference evidence="11 12" key="1">
    <citation type="journal article" date="2021" name="Nat. Plants">
        <title>The Taxus genome provides insights into paclitaxel biosynthesis.</title>
        <authorList>
            <person name="Xiong X."/>
            <person name="Gou J."/>
            <person name="Liao Q."/>
            <person name="Li Y."/>
            <person name="Zhou Q."/>
            <person name="Bi G."/>
            <person name="Li C."/>
            <person name="Du R."/>
            <person name="Wang X."/>
            <person name="Sun T."/>
            <person name="Guo L."/>
            <person name="Liang H."/>
            <person name="Lu P."/>
            <person name="Wu Y."/>
            <person name="Zhang Z."/>
            <person name="Ro D.K."/>
            <person name="Shang Y."/>
            <person name="Huang S."/>
            <person name="Yan J."/>
        </authorList>
    </citation>
    <scope>NUCLEOTIDE SEQUENCE [LARGE SCALE GENOMIC DNA]</scope>
    <source>
        <strain evidence="11">Ta-2019</strain>
    </source>
</reference>
<accession>A0AA38CA07</accession>
<dbReference type="GO" id="GO:0005634">
    <property type="term" value="C:nucleus"/>
    <property type="evidence" value="ECO:0007669"/>
    <property type="project" value="UniProtKB-SubCell"/>
</dbReference>
<dbReference type="GO" id="GO:0000160">
    <property type="term" value="P:phosphorelay signal transduction system"/>
    <property type="evidence" value="ECO:0007669"/>
    <property type="project" value="UniProtKB-KW"/>
</dbReference>
<dbReference type="GO" id="GO:0009736">
    <property type="term" value="P:cytokinin-activated signaling pathway"/>
    <property type="evidence" value="ECO:0007669"/>
    <property type="project" value="InterPro"/>
</dbReference>
<evidence type="ECO:0000256" key="1">
    <source>
        <dbReference type="ARBA" id="ARBA00004123"/>
    </source>
</evidence>
<organism evidence="11 12">
    <name type="scientific">Taxus chinensis</name>
    <name type="common">Chinese yew</name>
    <name type="synonym">Taxus wallichiana var. chinensis</name>
    <dbReference type="NCBI Taxonomy" id="29808"/>
    <lineage>
        <taxon>Eukaryota</taxon>
        <taxon>Viridiplantae</taxon>
        <taxon>Streptophyta</taxon>
        <taxon>Embryophyta</taxon>
        <taxon>Tracheophyta</taxon>
        <taxon>Spermatophyta</taxon>
        <taxon>Pinopsida</taxon>
        <taxon>Pinidae</taxon>
        <taxon>Conifers II</taxon>
        <taxon>Cupressales</taxon>
        <taxon>Taxaceae</taxon>
        <taxon>Taxus</taxon>
    </lineage>
</organism>
<dbReference type="InterPro" id="IPR010402">
    <property type="entry name" value="CCT_domain"/>
</dbReference>
<evidence type="ECO:0000256" key="6">
    <source>
        <dbReference type="PROSITE-ProRule" id="PRU00169"/>
    </source>
</evidence>
<feature type="compositionally biased region" description="Acidic residues" evidence="8">
    <location>
        <begin position="523"/>
        <end position="539"/>
    </location>
</feature>
<dbReference type="Pfam" id="PF06203">
    <property type="entry name" value="CCT"/>
    <property type="match status" value="1"/>
</dbReference>
<dbReference type="PANTHER" id="PTHR43874">
    <property type="entry name" value="TWO-COMPONENT RESPONSE REGULATOR"/>
    <property type="match status" value="1"/>
</dbReference>
<dbReference type="PROSITE" id="PS51017">
    <property type="entry name" value="CCT"/>
    <property type="match status" value="1"/>
</dbReference>
<dbReference type="SUPFAM" id="SSF52172">
    <property type="entry name" value="CheY-like"/>
    <property type="match status" value="1"/>
</dbReference>
<evidence type="ECO:0000313" key="12">
    <source>
        <dbReference type="Proteomes" id="UP000824469"/>
    </source>
</evidence>
<feature type="region of interest" description="Disordered" evidence="8">
    <location>
        <begin position="511"/>
        <end position="539"/>
    </location>
</feature>
<keyword evidence="3" id="KW-0902">Two-component regulatory system</keyword>
<name>A0AA38CA07_TAXCH</name>
<sequence length="539" mass="60011">MGQGGAANGDSASPLLDRSRVRILLCDKDPKNSRQVLDLLRNCSYQVTAVSTARQVIGVLNAESQEIDLILAEVDLPTAKGFKMLKHIMREERLRRIPIVMMSAQDEVTIVVKCLKLGAADYLVKPLRVNELLNLWIHMWRRRRMMGLTEKNIIGGNLNHDFDLLASDPSESNTNSTTWFSDDTDDKKLRSCTGPELSTLATHPECESKDSPRLELSLKRSFDSHFEAPQPGPLTGRFSSYPKKSALKIGQSSAFLTYVKASIRAKQIPNLSRLVEENSCQQETPIPQDGPVVCVISTGGGSSGPPQSLEAVKTSDQSKERCCRDRLEHEATNLSATPEIPSGQVPAGKQFSRVQLGVQNEGHRHANGIGDSSPSPSHIVPEMMNHSLMSASMQLCYGVPHDVRGHVDARLIPFHTMPPCHGIPMNPAIPYYSYGHHVGPTQFGPSHAWPSMTNVSVSEPKISQMERREAALNKFRQKRKDRCFDKKIRYVSRKRLAEKRPRIRGQFVRQTNDMDIGANGGIDDSEDEEYRLDSSELEV</sequence>
<comment type="subcellular location">
    <subcellularLocation>
        <location evidence="1 7">Nucleus</location>
    </subcellularLocation>
</comment>
<dbReference type="PROSITE" id="PS50110">
    <property type="entry name" value="RESPONSE_REGULATORY"/>
    <property type="match status" value="1"/>
</dbReference>
<protein>
    <recommendedName>
        <fullName evidence="13">Pseudo response regulator 1</fullName>
    </recommendedName>
</protein>
<feature type="domain" description="Response regulatory" evidence="9">
    <location>
        <begin position="22"/>
        <end position="140"/>
    </location>
</feature>
<dbReference type="InterPro" id="IPR011006">
    <property type="entry name" value="CheY-like_superfamily"/>
</dbReference>
<evidence type="ECO:0000256" key="3">
    <source>
        <dbReference type="ARBA" id="ARBA00023012"/>
    </source>
</evidence>
<dbReference type="Gene3D" id="3.40.50.2300">
    <property type="match status" value="1"/>
</dbReference>
<comment type="caution">
    <text evidence="6">Lacks conserved residue(s) required for the propagation of feature annotation.</text>
</comment>
<gene>
    <name evidence="11" type="ORF">KI387_038879</name>
</gene>
<dbReference type="Pfam" id="PF00072">
    <property type="entry name" value="Response_reg"/>
    <property type="match status" value="1"/>
</dbReference>